<dbReference type="InterPro" id="IPR009042">
    <property type="entry name" value="RNA_pol_sigma70_r1_2"/>
</dbReference>
<evidence type="ECO:0000256" key="1">
    <source>
        <dbReference type="ARBA" id="ARBA00023015"/>
    </source>
</evidence>
<dbReference type="Pfam" id="PF04539">
    <property type="entry name" value="Sigma70_r3"/>
    <property type="match status" value="1"/>
</dbReference>
<dbReference type="AlphaFoldDB" id="Q0F2K4"/>
<dbReference type="EMBL" id="AATS01000002">
    <property type="protein sequence ID" value="EAU55546.1"/>
    <property type="molecule type" value="Genomic_DNA"/>
</dbReference>
<protein>
    <submittedName>
        <fullName evidence="6">RpoS</fullName>
    </submittedName>
</protein>
<comment type="caution">
    <text evidence="6">The sequence shown here is derived from an EMBL/GenBank/DDBJ whole genome shotgun (WGS) entry which is preliminary data.</text>
</comment>
<gene>
    <name evidence="6" type="ORF">SPV1_01322</name>
</gene>
<dbReference type="Pfam" id="PF04545">
    <property type="entry name" value="Sigma70_r4"/>
    <property type="match status" value="1"/>
</dbReference>
<dbReference type="OrthoDB" id="9809557at2"/>
<dbReference type="PANTHER" id="PTHR30603:SF67">
    <property type="entry name" value="RNA POLYMERASE SIGMA FACTOR RPOS"/>
    <property type="match status" value="1"/>
</dbReference>
<dbReference type="PANTHER" id="PTHR30603">
    <property type="entry name" value="RNA POLYMERASE SIGMA FACTOR RPO"/>
    <property type="match status" value="1"/>
</dbReference>
<evidence type="ECO:0000313" key="6">
    <source>
        <dbReference type="EMBL" id="EAU55546.1"/>
    </source>
</evidence>
<keyword evidence="2" id="KW-0731">Sigma factor</keyword>
<evidence type="ECO:0000259" key="5">
    <source>
        <dbReference type="PROSITE" id="PS00715"/>
    </source>
</evidence>
<sequence length="282" mass="32246">MSSNSGGLEPMAIYMREISRYELLTAAEEIALAKRIGAGDKEAHHYMVQANLRLVVKISRRYMNRGVALADLIEEGNLGLIRAVEKFDVTHGCRFSTYATWWIRQAVERAIMNQSRTIRVPVHVGKELYALTKHTNRLRSELERDPTDVEIAEAMGVSVQRIQELMGAAVRTDSADDMLHDDSDFTLYDVTADEAAESPGDQMQTVLRNEILQVWMSKLEKKEREVVRLRYGLDDAGDPWTLEMIGEQLGVTRERIRQIQVQALQKLRRIVSQENIDFEEIL</sequence>
<dbReference type="InterPro" id="IPR007627">
    <property type="entry name" value="RNA_pol_sigma70_r2"/>
</dbReference>
<dbReference type="CDD" id="cd06171">
    <property type="entry name" value="Sigma70_r4"/>
    <property type="match status" value="1"/>
</dbReference>
<dbReference type="PRINTS" id="PR00046">
    <property type="entry name" value="SIGMA70FCT"/>
</dbReference>
<dbReference type="NCBIfam" id="TIGR02937">
    <property type="entry name" value="sigma70-ECF"/>
    <property type="match status" value="1"/>
</dbReference>
<evidence type="ECO:0000256" key="3">
    <source>
        <dbReference type="ARBA" id="ARBA00023125"/>
    </source>
</evidence>
<dbReference type="Pfam" id="PF04542">
    <property type="entry name" value="Sigma70_r2"/>
    <property type="match status" value="1"/>
</dbReference>
<dbReference type="InterPro" id="IPR036388">
    <property type="entry name" value="WH-like_DNA-bd_sf"/>
</dbReference>
<accession>Q0F2K4</accession>
<proteinExistence type="predicted"/>
<dbReference type="Proteomes" id="UP000005297">
    <property type="component" value="Unassembled WGS sequence"/>
</dbReference>
<keyword evidence="4" id="KW-0804">Transcription</keyword>
<dbReference type="InParanoid" id="Q0F2K4"/>
<dbReference type="InterPro" id="IPR000943">
    <property type="entry name" value="RNA_pol_sigma70"/>
</dbReference>
<dbReference type="InterPro" id="IPR050239">
    <property type="entry name" value="Sigma-70_RNA_pol_init_factors"/>
</dbReference>
<dbReference type="SUPFAM" id="SSF88946">
    <property type="entry name" value="Sigma2 domain of RNA polymerase sigma factors"/>
    <property type="match status" value="1"/>
</dbReference>
<dbReference type="InterPro" id="IPR007630">
    <property type="entry name" value="RNA_pol_sigma70_r4"/>
</dbReference>
<dbReference type="Gene3D" id="1.10.601.10">
    <property type="entry name" value="RNA Polymerase Primary Sigma Factor"/>
    <property type="match status" value="2"/>
</dbReference>
<dbReference type="InterPro" id="IPR007624">
    <property type="entry name" value="RNA_pol_sigma70_r3"/>
</dbReference>
<dbReference type="Pfam" id="PF00140">
    <property type="entry name" value="Sigma70_r1_2"/>
    <property type="match status" value="1"/>
</dbReference>
<keyword evidence="1" id="KW-0805">Transcription regulation</keyword>
<dbReference type="HOGENOM" id="CLU_014793_3_5_0"/>
<dbReference type="GO" id="GO:0006352">
    <property type="term" value="P:DNA-templated transcription initiation"/>
    <property type="evidence" value="ECO:0007669"/>
    <property type="project" value="InterPro"/>
</dbReference>
<dbReference type="eggNOG" id="COG0568">
    <property type="taxonomic scope" value="Bacteria"/>
</dbReference>
<reference evidence="6 7" key="1">
    <citation type="submission" date="2006-09" db="EMBL/GenBank/DDBJ databases">
        <authorList>
            <person name="Emerson D."/>
            <person name="Ferriera S."/>
            <person name="Johnson J."/>
            <person name="Kravitz S."/>
            <person name="Halpern A."/>
            <person name="Remington K."/>
            <person name="Beeson K."/>
            <person name="Tran B."/>
            <person name="Rogers Y.-H."/>
            <person name="Friedman R."/>
            <person name="Venter J.C."/>
        </authorList>
    </citation>
    <scope>NUCLEOTIDE SEQUENCE [LARGE SCALE GENOMIC DNA]</scope>
    <source>
        <strain evidence="6 7">PV-1</strain>
    </source>
</reference>
<dbReference type="Gene3D" id="1.10.10.10">
    <property type="entry name" value="Winged helix-like DNA-binding domain superfamily/Winged helix DNA-binding domain"/>
    <property type="match status" value="2"/>
</dbReference>
<dbReference type="InterPro" id="IPR013324">
    <property type="entry name" value="RNA_pol_sigma_r3/r4-like"/>
</dbReference>
<evidence type="ECO:0000313" key="7">
    <source>
        <dbReference type="Proteomes" id="UP000005297"/>
    </source>
</evidence>
<dbReference type="FunFam" id="1.10.601.10:FF:000001">
    <property type="entry name" value="RNA polymerase sigma factor SigA"/>
    <property type="match status" value="1"/>
</dbReference>
<organism evidence="6 7">
    <name type="scientific">Mariprofundus ferrooxydans PV-1</name>
    <dbReference type="NCBI Taxonomy" id="314345"/>
    <lineage>
        <taxon>Bacteria</taxon>
        <taxon>Pseudomonadati</taxon>
        <taxon>Pseudomonadota</taxon>
        <taxon>Candidatius Mariprofundia</taxon>
        <taxon>Mariprofundales</taxon>
        <taxon>Mariprofundaceae</taxon>
        <taxon>Mariprofundus</taxon>
    </lineage>
</organism>
<keyword evidence="3" id="KW-0238">DNA-binding</keyword>
<dbReference type="RefSeq" id="WP_009850565.1">
    <property type="nucleotide sequence ID" value="NZ_DS022295.1"/>
</dbReference>
<dbReference type="GO" id="GO:0016987">
    <property type="term" value="F:sigma factor activity"/>
    <property type="evidence" value="ECO:0007669"/>
    <property type="project" value="UniProtKB-KW"/>
</dbReference>
<name>Q0F2K4_9PROT</name>
<dbReference type="PIRSF" id="PIRSF000770">
    <property type="entry name" value="RNA_pol_sigma-SigE/K"/>
    <property type="match status" value="1"/>
</dbReference>
<dbReference type="InterPro" id="IPR013325">
    <property type="entry name" value="RNA_pol_sigma_r2"/>
</dbReference>
<dbReference type="GO" id="GO:0003677">
    <property type="term" value="F:DNA binding"/>
    <property type="evidence" value="ECO:0007669"/>
    <property type="project" value="UniProtKB-KW"/>
</dbReference>
<evidence type="ECO:0000256" key="2">
    <source>
        <dbReference type="ARBA" id="ARBA00023082"/>
    </source>
</evidence>
<keyword evidence="7" id="KW-1185">Reference proteome</keyword>
<feature type="domain" description="RNA polymerase sigma-70" evidence="5">
    <location>
        <begin position="71"/>
        <end position="84"/>
    </location>
</feature>
<dbReference type="PROSITE" id="PS00715">
    <property type="entry name" value="SIGMA70_1"/>
    <property type="match status" value="1"/>
</dbReference>
<dbReference type="SUPFAM" id="SSF88659">
    <property type="entry name" value="Sigma3 and sigma4 domains of RNA polymerase sigma factors"/>
    <property type="match status" value="2"/>
</dbReference>
<dbReference type="InterPro" id="IPR014284">
    <property type="entry name" value="RNA_pol_sigma-70_dom"/>
</dbReference>
<evidence type="ECO:0000256" key="4">
    <source>
        <dbReference type="ARBA" id="ARBA00023163"/>
    </source>
</evidence>
<dbReference type="FunCoup" id="Q0F2K4">
    <property type="interactions" value="267"/>
</dbReference>